<dbReference type="Pfam" id="PF02826">
    <property type="entry name" value="2-Hacid_dh_C"/>
    <property type="match status" value="1"/>
</dbReference>
<dbReference type="CDD" id="cd05301">
    <property type="entry name" value="GDH"/>
    <property type="match status" value="1"/>
</dbReference>
<feature type="domain" description="D-isomer specific 2-hydroxyacid dehydrogenase NAD-binding" evidence="4">
    <location>
        <begin position="116"/>
        <end position="313"/>
    </location>
</feature>
<dbReference type="InterPro" id="IPR006140">
    <property type="entry name" value="D-isomer_DH_NAD-bd"/>
</dbReference>
<dbReference type="EMBL" id="JBBXJM010000004">
    <property type="protein sequence ID" value="KAL1407945.1"/>
    <property type="molecule type" value="Genomic_DNA"/>
</dbReference>
<accession>A0ABR3PZY9</accession>
<dbReference type="InterPro" id="IPR006139">
    <property type="entry name" value="D-isomer_2_OHA_DH_cat_dom"/>
</dbReference>
<dbReference type="Proteomes" id="UP001565368">
    <property type="component" value="Unassembled WGS sequence"/>
</dbReference>
<sequence length="346" mass="36991">MAPKILITRNVGPEAMAKLEATDFELIVNPVDGEPTRAWVLEKVADPEVIAACIMHGQPSDKVDREFLDAASPNLKVVSTFSVGFDHIDVPYANSKGIAIGHTPGVLSNAVADTTVMLVLMTLRRVEEGIRLIKDNEWPNLPWAPFVMCGPAIGHPGLTIGFLGFGRISECVVERLLAFTSKSSPPTILYSNSRARDNQAEIDAEFSSRFGVTVRRAEKDEVAEKSDIVIVLCSQSPATVDLVNAAFLKKMKNSAILVNAARGPIVNSEDLAAALDAGEIFGAGLDVITGEPKVYADHPLVKHPKCVVIPHMGSADYDTRNAMADLCVSNAIAGATGKPLIAEVKV</sequence>
<dbReference type="PANTHER" id="PTHR10996:SF277">
    <property type="entry name" value="GLYOXYLATE REDUCTASE_HYDROXYPYRUVATE REDUCTASE"/>
    <property type="match status" value="1"/>
</dbReference>
<reference evidence="5 6" key="1">
    <citation type="submission" date="2023-08" db="EMBL/GenBank/DDBJ databases">
        <title>Annotated Genome Sequence of Vanrija albida AlHP1.</title>
        <authorList>
            <person name="Herzog R."/>
        </authorList>
    </citation>
    <scope>NUCLEOTIDE SEQUENCE [LARGE SCALE GENOMIC DNA]</scope>
    <source>
        <strain evidence="5 6">AlHP1</strain>
    </source>
</reference>
<dbReference type="PROSITE" id="PS00671">
    <property type="entry name" value="D_2_HYDROXYACID_DH_3"/>
    <property type="match status" value="1"/>
</dbReference>
<evidence type="ECO:0000313" key="5">
    <source>
        <dbReference type="EMBL" id="KAL1407945.1"/>
    </source>
</evidence>
<evidence type="ECO:0008006" key="7">
    <source>
        <dbReference type="Google" id="ProtNLM"/>
    </source>
</evidence>
<dbReference type="InterPro" id="IPR050223">
    <property type="entry name" value="D-isomer_2-hydroxyacid_DH"/>
</dbReference>
<dbReference type="Pfam" id="PF00389">
    <property type="entry name" value="2-Hacid_dh"/>
    <property type="match status" value="1"/>
</dbReference>
<dbReference type="InterPro" id="IPR029753">
    <property type="entry name" value="D-isomer_DH_CS"/>
</dbReference>
<comment type="caution">
    <text evidence="5">The sequence shown here is derived from an EMBL/GenBank/DDBJ whole genome shotgun (WGS) entry which is preliminary data.</text>
</comment>
<keyword evidence="6" id="KW-1185">Reference proteome</keyword>
<proteinExistence type="inferred from homology"/>
<feature type="domain" description="D-isomer specific 2-hydroxyacid dehydrogenase catalytic" evidence="3">
    <location>
        <begin position="5"/>
        <end position="344"/>
    </location>
</feature>
<dbReference type="GeneID" id="95985785"/>
<name>A0ABR3PZY9_9TREE</name>
<dbReference type="Gene3D" id="3.40.50.720">
    <property type="entry name" value="NAD(P)-binding Rossmann-like Domain"/>
    <property type="match status" value="2"/>
</dbReference>
<evidence type="ECO:0000256" key="2">
    <source>
        <dbReference type="RuleBase" id="RU003719"/>
    </source>
</evidence>
<evidence type="ECO:0000259" key="4">
    <source>
        <dbReference type="Pfam" id="PF02826"/>
    </source>
</evidence>
<keyword evidence="1 2" id="KW-0560">Oxidoreductase</keyword>
<organism evidence="5 6">
    <name type="scientific">Vanrija albida</name>
    <dbReference type="NCBI Taxonomy" id="181172"/>
    <lineage>
        <taxon>Eukaryota</taxon>
        <taxon>Fungi</taxon>
        <taxon>Dikarya</taxon>
        <taxon>Basidiomycota</taxon>
        <taxon>Agaricomycotina</taxon>
        <taxon>Tremellomycetes</taxon>
        <taxon>Trichosporonales</taxon>
        <taxon>Trichosporonaceae</taxon>
        <taxon>Vanrija</taxon>
    </lineage>
</organism>
<dbReference type="SUPFAM" id="SSF52283">
    <property type="entry name" value="Formate/glycerate dehydrogenase catalytic domain-like"/>
    <property type="match status" value="1"/>
</dbReference>
<comment type="similarity">
    <text evidence="2">Belongs to the D-isomer specific 2-hydroxyacid dehydrogenase family.</text>
</comment>
<dbReference type="RefSeq" id="XP_069207889.1">
    <property type="nucleotide sequence ID" value="XM_069353247.1"/>
</dbReference>
<evidence type="ECO:0000313" key="6">
    <source>
        <dbReference type="Proteomes" id="UP001565368"/>
    </source>
</evidence>
<dbReference type="InterPro" id="IPR036291">
    <property type="entry name" value="NAD(P)-bd_dom_sf"/>
</dbReference>
<protein>
    <recommendedName>
        <fullName evidence="7">Glyoxylate reductase</fullName>
    </recommendedName>
</protein>
<dbReference type="SUPFAM" id="SSF51735">
    <property type="entry name" value="NAD(P)-binding Rossmann-fold domains"/>
    <property type="match status" value="1"/>
</dbReference>
<evidence type="ECO:0000259" key="3">
    <source>
        <dbReference type="Pfam" id="PF00389"/>
    </source>
</evidence>
<evidence type="ECO:0000256" key="1">
    <source>
        <dbReference type="ARBA" id="ARBA00023002"/>
    </source>
</evidence>
<gene>
    <name evidence="5" type="ORF">Q8F55_004742</name>
</gene>
<dbReference type="PANTHER" id="PTHR10996">
    <property type="entry name" value="2-HYDROXYACID DEHYDROGENASE-RELATED"/>
    <property type="match status" value="1"/>
</dbReference>